<dbReference type="Proteomes" id="UP001162501">
    <property type="component" value="Chromosome 33"/>
</dbReference>
<protein>
    <submittedName>
        <fullName evidence="1">Uncharacterized protein</fullName>
    </submittedName>
</protein>
<dbReference type="EMBL" id="OX596117">
    <property type="protein sequence ID" value="CAN0495820.1"/>
    <property type="molecule type" value="Genomic_DNA"/>
</dbReference>
<evidence type="ECO:0000313" key="2">
    <source>
        <dbReference type="Proteomes" id="UP001162501"/>
    </source>
</evidence>
<gene>
    <name evidence="1" type="ORF">MRATA1EN22A_LOCUS21988</name>
</gene>
<accession>A0AC59ZS11</accession>
<sequence length="136" mass="14277">RSGGRGTPEKTPPGAGQGWRGARPGMEARRGGREGGEEPPFPPDPHSARRPPPPPSRAAPHPLPLERPPNPTARLGRAAFQMSFPSFLLIPRRKGGGGAQEPGRARQDHRAALGTDHVNDPSAGSPTETLSADLSI</sequence>
<organism evidence="1 2">
    <name type="scientific">Rangifer tarandus platyrhynchus</name>
    <name type="common">Svalbard reindeer</name>
    <dbReference type="NCBI Taxonomy" id="3082113"/>
    <lineage>
        <taxon>Eukaryota</taxon>
        <taxon>Metazoa</taxon>
        <taxon>Chordata</taxon>
        <taxon>Craniata</taxon>
        <taxon>Vertebrata</taxon>
        <taxon>Euteleostomi</taxon>
        <taxon>Mammalia</taxon>
        <taxon>Eutheria</taxon>
        <taxon>Laurasiatheria</taxon>
        <taxon>Artiodactyla</taxon>
        <taxon>Ruminantia</taxon>
        <taxon>Pecora</taxon>
        <taxon>Cervidae</taxon>
        <taxon>Odocoileinae</taxon>
        <taxon>Rangifer</taxon>
    </lineage>
</organism>
<evidence type="ECO:0000313" key="1">
    <source>
        <dbReference type="EMBL" id="CAN0495820.1"/>
    </source>
</evidence>
<reference evidence="1" key="1">
    <citation type="submission" date="2023-05" db="EMBL/GenBank/DDBJ databases">
        <authorList>
            <consortium name="ELIXIR-Norway"/>
        </authorList>
    </citation>
    <scope>NUCLEOTIDE SEQUENCE</scope>
</reference>
<feature type="non-terminal residue" evidence="1">
    <location>
        <position position="1"/>
    </location>
</feature>
<name>A0AC59ZS11_RANTA</name>
<proteinExistence type="predicted"/>
<reference evidence="1" key="2">
    <citation type="submission" date="2025-03" db="EMBL/GenBank/DDBJ databases">
        <authorList>
            <consortium name="ELIXIR-Norway"/>
            <consortium name="Elixir Norway"/>
        </authorList>
    </citation>
    <scope>NUCLEOTIDE SEQUENCE</scope>
</reference>
<feature type="non-terminal residue" evidence="1">
    <location>
        <position position="136"/>
    </location>
</feature>